<feature type="region of interest" description="Disordered" evidence="1">
    <location>
        <begin position="84"/>
        <end position="106"/>
    </location>
</feature>
<dbReference type="Proteomes" id="UP001162802">
    <property type="component" value="Unassembled WGS sequence"/>
</dbReference>
<reference evidence="3" key="1">
    <citation type="submission" date="2022-03" db="EMBL/GenBank/DDBJ databases">
        <title>Identification of a novel bacterium isolated from mangrove sediments.</title>
        <authorList>
            <person name="Pan X."/>
        </authorList>
    </citation>
    <scope>NUCLEOTIDE SEQUENCE</scope>
    <source>
        <strain evidence="3">B2637</strain>
    </source>
</reference>
<evidence type="ECO:0000256" key="2">
    <source>
        <dbReference type="SAM" id="SignalP"/>
    </source>
</evidence>
<dbReference type="RefSeq" id="WP_243797808.1">
    <property type="nucleotide sequence ID" value="NZ_JALHAT010000004.1"/>
</dbReference>
<comment type="caution">
    <text evidence="3">The sequence shown here is derived from an EMBL/GenBank/DDBJ whole genome shotgun (WGS) entry which is preliminary data.</text>
</comment>
<evidence type="ECO:0000313" key="4">
    <source>
        <dbReference type="Proteomes" id="UP001162802"/>
    </source>
</evidence>
<proteinExistence type="predicted"/>
<organism evidence="3 4">
    <name type="scientific">Novosphingobium mangrovi</name>
    <name type="common">ex Hu et al. 2023</name>
    <dbReference type="NCBI Taxonomy" id="2930094"/>
    <lineage>
        <taxon>Bacteria</taxon>
        <taxon>Pseudomonadati</taxon>
        <taxon>Pseudomonadota</taxon>
        <taxon>Alphaproteobacteria</taxon>
        <taxon>Sphingomonadales</taxon>
        <taxon>Sphingomonadaceae</taxon>
        <taxon>Novosphingobium</taxon>
    </lineage>
</organism>
<gene>
    <name evidence="3" type="ORF">MTR65_04655</name>
</gene>
<keyword evidence="4" id="KW-1185">Reference proteome</keyword>
<feature type="signal peptide" evidence="2">
    <location>
        <begin position="1"/>
        <end position="32"/>
    </location>
</feature>
<name>A0ABT0A9S2_9SPHN</name>
<feature type="chain" id="PRO_5045995061" evidence="2">
    <location>
        <begin position="33"/>
        <end position="106"/>
    </location>
</feature>
<accession>A0ABT0A9S2</accession>
<protein>
    <submittedName>
        <fullName evidence="3">Uncharacterized protein</fullName>
    </submittedName>
</protein>
<evidence type="ECO:0000256" key="1">
    <source>
        <dbReference type="SAM" id="MobiDB-lite"/>
    </source>
</evidence>
<sequence>MDSGDEGYYLPGMANRLLLTLLALLTGLAAHAEAPQARAGQVPTAQQVALLVETGQARAPRAPVALARLPEPGLRNTRLVALSAQPGQPAAPRVRAAQTGIDRARE</sequence>
<dbReference type="EMBL" id="JALHAT010000004">
    <property type="protein sequence ID" value="MCJ1959963.1"/>
    <property type="molecule type" value="Genomic_DNA"/>
</dbReference>
<evidence type="ECO:0000313" key="3">
    <source>
        <dbReference type="EMBL" id="MCJ1959963.1"/>
    </source>
</evidence>
<keyword evidence="2" id="KW-0732">Signal</keyword>